<keyword evidence="5" id="KW-0539">Nucleus</keyword>
<evidence type="ECO:0000256" key="4">
    <source>
        <dbReference type="ARBA" id="ARBA00022839"/>
    </source>
</evidence>
<evidence type="ECO:0000313" key="8">
    <source>
        <dbReference type="Proteomes" id="UP000081671"/>
    </source>
</evidence>
<protein>
    <submittedName>
        <fullName evidence="9">Apoptosis-enhancing nuclease-like</fullName>
    </submittedName>
</protein>
<dbReference type="GO" id="GO:0005730">
    <property type="term" value="C:nucleolus"/>
    <property type="evidence" value="ECO:0007669"/>
    <property type="project" value="UniProtKB-SubCell"/>
</dbReference>
<feature type="compositionally biased region" description="Low complexity" evidence="6">
    <location>
        <begin position="52"/>
        <end position="74"/>
    </location>
</feature>
<keyword evidence="3" id="KW-0378">Hydrolase</keyword>
<reference evidence="9" key="1">
    <citation type="submission" date="2025-08" db="UniProtKB">
        <authorList>
            <consortium name="RefSeq"/>
        </authorList>
    </citation>
    <scope>IDENTIFICATION</scope>
    <source>
        <tissue evidence="9">Kidney</tissue>
    </source>
</reference>
<accession>A0A1S3ESQ9</accession>
<comment type="subcellular location">
    <subcellularLocation>
        <location evidence="1">Nucleus</location>
        <location evidence="1">Nucleolus</location>
    </subcellularLocation>
</comment>
<dbReference type="PANTHER" id="PTHR12801:SF57">
    <property type="entry name" value="APOPTOSIS-ENHANCING NUCLEASE"/>
    <property type="match status" value="1"/>
</dbReference>
<keyword evidence="8" id="KW-1185">Reference proteome</keyword>
<dbReference type="FunFam" id="3.30.420.10:FF:000007">
    <property type="entry name" value="Interferon-stimulated exonuclease gene 20"/>
    <property type="match status" value="1"/>
</dbReference>
<organism evidence="8 9">
    <name type="scientific">Dipodomys ordii</name>
    <name type="common">Ord's kangaroo rat</name>
    <dbReference type="NCBI Taxonomy" id="10020"/>
    <lineage>
        <taxon>Eukaryota</taxon>
        <taxon>Metazoa</taxon>
        <taxon>Chordata</taxon>
        <taxon>Craniata</taxon>
        <taxon>Vertebrata</taxon>
        <taxon>Euteleostomi</taxon>
        <taxon>Mammalia</taxon>
        <taxon>Eutheria</taxon>
        <taxon>Euarchontoglires</taxon>
        <taxon>Glires</taxon>
        <taxon>Rodentia</taxon>
        <taxon>Castorimorpha</taxon>
        <taxon>Heteromyidae</taxon>
        <taxon>Dipodomyinae</taxon>
        <taxon>Dipodomys</taxon>
    </lineage>
</organism>
<sequence length="316" mass="34679">MLLGEAPEPAPCTPLSGLHAKDVGRRRQKKRSRQHQRFMARKALLQEQGLLSSAPGQPGPSQAPGAPPASSWSQHLQVGTGCGGPCRERPTGRAAPGPSKCVAVDCEMVGTGPRGRVSELARCSVVSYHGDVLYDKYVLPEMPITDYRTRWSGITRQHMRRAIPFQVARSEILKLLKGKVVVGHALHNDFRALKYAHPRSHTRDTTRVPSLLGQPGAQARTRASLKDLALHLLNKKIQVGRHGHSSVEDAATAMELYRLVEARWEEQEAGRAPASPQDWGPDSSTDLEQFMEDRYWPEELAQDAARSSGEAQGTGE</sequence>
<evidence type="ECO:0000256" key="6">
    <source>
        <dbReference type="SAM" id="MobiDB-lite"/>
    </source>
</evidence>
<dbReference type="SUPFAM" id="SSF53098">
    <property type="entry name" value="Ribonuclease H-like"/>
    <property type="match status" value="1"/>
</dbReference>
<keyword evidence="4" id="KW-0269">Exonuclease</keyword>
<dbReference type="AlphaFoldDB" id="A0A1S3ESQ9"/>
<evidence type="ECO:0000256" key="1">
    <source>
        <dbReference type="ARBA" id="ARBA00004604"/>
    </source>
</evidence>
<dbReference type="OrthoDB" id="16516at2759"/>
<dbReference type="STRING" id="10020.ENSDORP00000014630"/>
<evidence type="ECO:0000256" key="5">
    <source>
        <dbReference type="ARBA" id="ARBA00023242"/>
    </source>
</evidence>
<evidence type="ECO:0000256" key="2">
    <source>
        <dbReference type="ARBA" id="ARBA00022722"/>
    </source>
</evidence>
<dbReference type="Pfam" id="PF00929">
    <property type="entry name" value="RNase_T"/>
    <property type="match status" value="1"/>
</dbReference>
<proteinExistence type="predicted"/>
<dbReference type="GO" id="GO:0042771">
    <property type="term" value="P:intrinsic apoptotic signaling pathway in response to DNA damage by p53 class mediator"/>
    <property type="evidence" value="ECO:0007669"/>
    <property type="project" value="TreeGrafter"/>
</dbReference>
<dbReference type="GO" id="GO:0004527">
    <property type="term" value="F:exonuclease activity"/>
    <property type="evidence" value="ECO:0007669"/>
    <property type="project" value="UniProtKB-KW"/>
</dbReference>
<keyword evidence="2" id="KW-0540">Nuclease</keyword>
<dbReference type="GeneID" id="105982403"/>
<dbReference type="GO" id="GO:0003676">
    <property type="term" value="F:nucleic acid binding"/>
    <property type="evidence" value="ECO:0007669"/>
    <property type="project" value="InterPro"/>
</dbReference>
<feature type="domain" description="Exonuclease" evidence="7">
    <location>
        <begin position="100"/>
        <end position="266"/>
    </location>
</feature>
<dbReference type="SMART" id="SM00479">
    <property type="entry name" value="EXOIII"/>
    <property type="match status" value="1"/>
</dbReference>
<dbReference type="InterPro" id="IPR047021">
    <property type="entry name" value="REXO1/3/4-like"/>
</dbReference>
<gene>
    <name evidence="9" type="primary">LOC105982403</name>
</gene>
<dbReference type="InParanoid" id="A0A1S3ESQ9"/>
<feature type="compositionally biased region" description="Basic residues" evidence="6">
    <location>
        <begin position="26"/>
        <end position="40"/>
    </location>
</feature>
<dbReference type="Gene3D" id="3.30.420.10">
    <property type="entry name" value="Ribonuclease H-like superfamily/Ribonuclease H"/>
    <property type="match status" value="1"/>
</dbReference>
<evidence type="ECO:0000256" key="3">
    <source>
        <dbReference type="ARBA" id="ARBA00022801"/>
    </source>
</evidence>
<dbReference type="InterPro" id="IPR036397">
    <property type="entry name" value="RNaseH_sf"/>
</dbReference>
<dbReference type="RefSeq" id="XP_012867448.1">
    <property type="nucleotide sequence ID" value="XM_013011994.1"/>
</dbReference>
<evidence type="ECO:0000313" key="9">
    <source>
        <dbReference type="RefSeq" id="XP_012867448.1"/>
    </source>
</evidence>
<feature type="region of interest" description="Disordered" evidence="6">
    <location>
        <begin position="1"/>
        <end position="84"/>
    </location>
</feature>
<dbReference type="InterPro" id="IPR013520">
    <property type="entry name" value="Ribonucl_H"/>
</dbReference>
<dbReference type="KEGG" id="dord:105982403"/>
<dbReference type="FunCoup" id="A0A1S3ESQ9">
    <property type="interactions" value="2876"/>
</dbReference>
<name>A0A1S3ESQ9_DIPOR</name>
<dbReference type="PANTHER" id="PTHR12801">
    <property type="entry name" value="RNA EXONUCLEASE REXO1 / RECO3 FAMILY MEMBER-RELATED"/>
    <property type="match status" value="1"/>
</dbReference>
<feature type="region of interest" description="Disordered" evidence="6">
    <location>
        <begin position="267"/>
        <end position="316"/>
    </location>
</feature>
<dbReference type="InterPro" id="IPR012337">
    <property type="entry name" value="RNaseH-like_sf"/>
</dbReference>
<dbReference type="Proteomes" id="UP000081671">
    <property type="component" value="Unplaced"/>
</dbReference>
<evidence type="ECO:0000259" key="7">
    <source>
        <dbReference type="SMART" id="SM00479"/>
    </source>
</evidence>